<name>A0A1G7F7J7_9EURY</name>
<keyword evidence="2" id="KW-1185">Reference proteome</keyword>
<dbReference type="EMBL" id="FNBK01000001">
    <property type="protein sequence ID" value="SDE71867.1"/>
    <property type="molecule type" value="Genomic_DNA"/>
</dbReference>
<accession>A0A1G7F7J7</accession>
<dbReference type="OrthoDB" id="240638at2157"/>
<dbReference type="Pfam" id="PF26448">
    <property type="entry name" value="DUF8127"/>
    <property type="match status" value="1"/>
</dbReference>
<reference evidence="2" key="1">
    <citation type="submission" date="2016-10" db="EMBL/GenBank/DDBJ databases">
        <authorList>
            <person name="Varghese N."/>
            <person name="Submissions S."/>
        </authorList>
    </citation>
    <scope>NUCLEOTIDE SEQUENCE [LARGE SCALE GENOMIC DNA]</scope>
    <source>
        <strain evidence="2">IBRC-M 10760</strain>
    </source>
</reference>
<dbReference type="Proteomes" id="UP000199076">
    <property type="component" value="Unassembled WGS sequence"/>
</dbReference>
<sequence>MIPIAVGAFDLGGPRHRYRACEVTVNGTGDPIGIVPDESRSVITVSGVRSVGCGELTRSPSWGCLLEEHVAATGTLTVDTTRYEGPTDPFVRLDAGYFRRTVSENNGTTTVSLELVAARTVLETVGDDLHDAPAPLARAVRQGSARSTVEYGTGRYVLDGGKYCYVSRAGQSGGVAGRWGFSTVGALAGLALLARGHRLRIEGRTDE</sequence>
<dbReference type="InterPro" id="IPR058440">
    <property type="entry name" value="DUF8127"/>
</dbReference>
<gene>
    <name evidence="1" type="ORF">SAMN05216218_10160</name>
</gene>
<organism evidence="1 2">
    <name type="scientific">Halorientalis regularis</name>
    <dbReference type="NCBI Taxonomy" id="660518"/>
    <lineage>
        <taxon>Archaea</taxon>
        <taxon>Methanobacteriati</taxon>
        <taxon>Methanobacteriota</taxon>
        <taxon>Stenosarchaea group</taxon>
        <taxon>Halobacteria</taxon>
        <taxon>Halobacteriales</taxon>
        <taxon>Haloarculaceae</taxon>
        <taxon>Halorientalis</taxon>
    </lineage>
</organism>
<dbReference type="RefSeq" id="WP_092686461.1">
    <property type="nucleotide sequence ID" value="NZ_FNBK01000001.1"/>
</dbReference>
<dbReference type="AlphaFoldDB" id="A0A1G7F7J7"/>
<evidence type="ECO:0000313" key="1">
    <source>
        <dbReference type="EMBL" id="SDE71867.1"/>
    </source>
</evidence>
<proteinExistence type="predicted"/>
<dbReference type="STRING" id="660518.SAMN05216218_10160"/>
<evidence type="ECO:0000313" key="2">
    <source>
        <dbReference type="Proteomes" id="UP000199076"/>
    </source>
</evidence>
<protein>
    <submittedName>
        <fullName evidence="1">Uncharacterized protein</fullName>
    </submittedName>
</protein>